<dbReference type="GO" id="GO:0140580">
    <property type="term" value="F:mitochondrion autophagosome adaptor activity"/>
    <property type="evidence" value="ECO:0007669"/>
    <property type="project" value="InterPro"/>
</dbReference>
<sequence>MSDIPLVAAEAVAQDATIPEHHEPRVQHHDEESTTHPFTRPSHLNRSPSVSSFSSSILYPERRSKRTRVQHPPLPDLRFEQSYLRSIQAADGDWKKIVWITIRDQVFYTFAQGLFVALGWAWWGKWRNGAKKSGRESGQAVKGLFTRLAEIFRRK</sequence>
<dbReference type="InterPro" id="IPR013898">
    <property type="entry name" value="Atg43"/>
</dbReference>
<reference evidence="2 3" key="1">
    <citation type="journal article" date="2018" name="Nat. Ecol. Evol.">
        <title>Pezizomycetes genomes reveal the molecular basis of ectomycorrhizal truffle lifestyle.</title>
        <authorList>
            <person name="Murat C."/>
            <person name="Payen T."/>
            <person name="Noel B."/>
            <person name="Kuo A."/>
            <person name="Morin E."/>
            <person name="Chen J."/>
            <person name="Kohler A."/>
            <person name="Krizsan K."/>
            <person name="Balestrini R."/>
            <person name="Da Silva C."/>
            <person name="Montanini B."/>
            <person name="Hainaut M."/>
            <person name="Levati E."/>
            <person name="Barry K.W."/>
            <person name="Belfiori B."/>
            <person name="Cichocki N."/>
            <person name="Clum A."/>
            <person name="Dockter R.B."/>
            <person name="Fauchery L."/>
            <person name="Guy J."/>
            <person name="Iotti M."/>
            <person name="Le Tacon F."/>
            <person name="Lindquist E.A."/>
            <person name="Lipzen A."/>
            <person name="Malagnac F."/>
            <person name="Mello A."/>
            <person name="Molinier V."/>
            <person name="Miyauchi S."/>
            <person name="Poulain J."/>
            <person name="Riccioni C."/>
            <person name="Rubini A."/>
            <person name="Sitrit Y."/>
            <person name="Splivallo R."/>
            <person name="Traeger S."/>
            <person name="Wang M."/>
            <person name="Zifcakova L."/>
            <person name="Wipf D."/>
            <person name="Zambonelli A."/>
            <person name="Paolocci F."/>
            <person name="Nowrousian M."/>
            <person name="Ottonello S."/>
            <person name="Baldrian P."/>
            <person name="Spatafora J.W."/>
            <person name="Henrissat B."/>
            <person name="Nagy L.G."/>
            <person name="Aury J.M."/>
            <person name="Wincker P."/>
            <person name="Grigoriev I.V."/>
            <person name="Bonfante P."/>
            <person name="Martin F.M."/>
        </authorList>
    </citation>
    <scope>NUCLEOTIDE SEQUENCE [LARGE SCALE GENOMIC DNA]</scope>
    <source>
        <strain evidence="2 3">RN42</strain>
    </source>
</reference>
<feature type="compositionally biased region" description="Basic and acidic residues" evidence="1">
    <location>
        <begin position="18"/>
        <end position="34"/>
    </location>
</feature>
<accession>A0A3N4IMM1</accession>
<proteinExistence type="predicted"/>
<evidence type="ECO:0008006" key="4">
    <source>
        <dbReference type="Google" id="ProtNLM"/>
    </source>
</evidence>
<evidence type="ECO:0000313" key="3">
    <source>
        <dbReference type="Proteomes" id="UP000275078"/>
    </source>
</evidence>
<dbReference type="GO" id="GO:0000423">
    <property type="term" value="P:mitophagy"/>
    <property type="evidence" value="ECO:0007669"/>
    <property type="project" value="InterPro"/>
</dbReference>
<dbReference type="EMBL" id="ML119647">
    <property type="protein sequence ID" value="RPA87375.1"/>
    <property type="molecule type" value="Genomic_DNA"/>
</dbReference>
<keyword evidence="3" id="KW-1185">Reference proteome</keyword>
<name>A0A3N4IMM1_ASCIM</name>
<feature type="region of interest" description="Disordered" evidence="1">
    <location>
        <begin position="12"/>
        <end position="72"/>
    </location>
</feature>
<organism evidence="2 3">
    <name type="scientific">Ascobolus immersus RN42</name>
    <dbReference type="NCBI Taxonomy" id="1160509"/>
    <lineage>
        <taxon>Eukaryota</taxon>
        <taxon>Fungi</taxon>
        <taxon>Dikarya</taxon>
        <taxon>Ascomycota</taxon>
        <taxon>Pezizomycotina</taxon>
        <taxon>Pezizomycetes</taxon>
        <taxon>Pezizales</taxon>
        <taxon>Ascobolaceae</taxon>
        <taxon>Ascobolus</taxon>
    </lineage>
</organism>
<evidence type="ECO:0000256" key="1">
    <source>
        <dbReference type="SAM" id="MobiDB-lite"/>
    </source>
</evidence>
<gene>
    <name evidence="2" type="ORF">BJ508DRAFT_357788</name>
</gene>
<feature type="compositionally biased region" description="Low complexity" evidence="1">
    <location>
        <begin position="47"/>
        <end position="56"/>
    </location>
</feature>
<dbReference type="PANTHER" id="PTHR38699">
    <property type="entry name" value="CHROMOSOME 1, WHOLE GENOME SHOTGUN SEQUENCE"/>
    <property type="match status" value="1"/>
</dbReference>
<evidence type="ECO:0000313" key="2">
    <source>
        <dbReference type="EMBL" id="RPA87375.1"/>
    </source>
</evidence>
<protein>
    <recommendedName>
        <fullName evidence="4">DUF1770-domain-containing protein</fullName>
    </recommendedName>
</protein>
<dbReference type="OrthoDB" id="2430343at2759"/>
<dbReference type="PANTHER" id="PTHR38699:SF1">
    <property type="entry name" value="MITOPHAGY RECEPTOR ATG43"/>
    <property type="match status" value="1"/>
</dbReference>
<dbReference type="Pfam" id="PF08589">
    <property type="entry name" value="ATG43"/>
    <property type="match status" value="1"/>
</dbReference>
<dbReference type="AlphaFoldDB" id="A0A3N4IMM1"/>
<dbReference type="Proteomes" id="UP000275078">
    <property type="component" value="Unassembled WGS sequence"/>
</dbReference>
<dbReference type="STRING" id="1160509.A0A3N4IMM1"/>